<dbReference type="GO" id="GO:0005774">
    <property type="term" value="C:vacuolar membrane"/>
    <property type="evidence" value="ECO:0007669"/>
    <property type="project" value="UniProtKB-SubCell"/>
</dbReference>
<evidence type="ECO:0000256" key="3">
    <source>
        <dbReference type="ARBA" id="ARBA00023006"/>
    </source>
</evidence>
<dbReference type="InterPro" id="IPR019460">
    <property type="entry name" value="Atg11_C"/>
</dbReference>
<dbReference type="InterPro" id="IPR040040">
    <property type="entry name" value="ATG11"/>
</dbReference>
<dbReference type="Pfam" id="PF10377">
    <property type="entry name" value="ATG11"/>
    <property type="match status" value="1"/>
</dbReference>
<proteinExistence type="inferred from homology"/>
<feature type="domain" description="Autophagy-related protein 11 C-terminal" evidence="8">
    <location>
        <begin position="1237"/>
        <end position="1390"/>
    </location>
</feature>
<evidence type="ECO:0000256" key="1">
    <source>
        <dbReference type="ARBA" id="ARBA00009729"/>
    </source>
</evidence>
<comment type="subunit">
    <text evidence="5">Homodimer.</text>
</comment>
<evidence type="ECO:0000256" key="2">
    <source>
        <dbReference type="ARBA" id="ARBA00013804"/>
    </source>
</evidence>
<dbReference type="GO" id="GO:1903599">
    <property type="term" value="P:positive regulation of autophagy of mitochondrion"/>
    <property type="evidence" value="ECO:0007669"/>
    <property type="project" value="UniProtKB-UniRule"/>
</dbReference>
<evidence type="ECO:0000256" key="6">
    <source>
        <dbReference type="SAM" id="Coils"/>
    </source>
</evidence>
<evidence type="ECO:0000256" key="4">
    <source>
        <dbReference type="ARBA" id="ARBA00023054"/>
    </source>
</evidence>
<feature type="compositionally biased region" description="Polar residues" evidence="7">
    <location>
        <begin position="824"/>
        <end position="838"/>
    </location>
</feature>
<keyword evidence="5" id="KW-0472">Membrane</keyword>
<keyword evidence="5" id="KW-0813">Transport</keyword>
<keyword evidence="3 5" id="KW-0072">Autophagy</keyword>
<name>A0A9W6YST0_AMBMO</name>
<feature type="coiled-coil region" evidence="6">
    <location>
        <begin position="792"/>
        <end position="819"/>
    </location>
</feature>
<feature type="compositionally biased region" description="Low complexity" evidence="7">
    <location>
        <begin position="606"/>
        <end position="619"/>
    </location>
</feature>
<keyword evidence="5" id="KW-0653">Protein transport</keyword>
<dbReference type="GO" id="GO:0060090">
    <property type="term" value="F:molecular adaptor activity"/>
    <property type="evidence" value="ECO:0007669"/>
    <property type="project" value="TreeGrafter"/>
</dbReference>
<reference evidence="9" key="1">
    <citation type="submission" date="2023-04" db="EMBL/GenBank/DDBJ databases">
        <title>Ambrosiozyma monospora NBRC 1965.</title>
        <authorList>
            <person name="Ichikawa N."/>
            <person name="Sato H."/>
            <person name="Tonouchi N."/>
        </authorList>
    </citation>
    <scope>NUCLEOTIDE SEQUENCE</scope>
    <source>
        <strain evidence="9">NBRC 1965</strain>
    </source>
</reference>
<gene>
    <name evidence="9" type="ORF">Amon01_000121000</name>
</gene>
<keyword evidence="10" id="KW-1185">Reference proteome</keyword>
<feature type="region of interest" description="Disordered" evidence="7">
    <location>
        <begin position="597"/>
        <end position="626"/>
    </location>
</feature>
<protein>
    <recommendedName>
        <fullName evidence="2 5">Autophagy-related protein 11</fullName>
    </recommendedName>
</protein>
<dbReference type="GO" id="GO:1990316">
    <property type="term" value="C:Atg1/ULK1 kinase complex"/>
    <property type="evidence" value="ECO:0007669"/>
    <property type="project" value="TreeGrafter"/>
</dbReference>
<dbReference type="GO" id="GO:0061709">
    <property type="term" value="P:reticulophagy"/>
    <property type="evidence" value="ECO:0007669"/>
    <property type="project" value="TreeGrafter"/>
</dbReference>
<feature type="compositionally biased region" description="Basic and acidic residues" evidence="7">
    <location>
        <begin position="839"/>
        <end position="848"/>
    </location>
</feature>
<feature type="region of interest" description="Disordered" evidence="7">
    <location>
        <begin position="824"/>
        <end position="848"/>
    </location>
</feature>
<evidence type="ECO:0000313" key="10">
    <source>
        <dbReference type="Proteomes" id="UP001165063"/>
    </source>
</evidence>
<dbReference type="GO" id="GO:0019901">
    <property type="term" value="F:protein kinase binding"/>
    <property type="evidence" value="ECO:0007669"/>
    <property type="project" value="TreeGrafter"/>
</dbReference>
<dbReference type="GO" id="GO:0034727">
    <property type="term" value="P:piecemeal microautophagy of the nucleus"/>
    <property type="evidence" value="ECO:0007669"/>
    <property type="project" value="TreeGrafter"/>
</dbReference>
<keyword evidence="4 6" id="KW-0175">Coiled coil</keyword>
<sequence length="1403" mass="159527">MSLPINHGTNPISMMSSLYRHQNQTMQNTLDKNLPSTISIYNSLTGDKLITSSYNFNTMDSLKSFISENFKILPENLFLLTPFGIKLRFNMLVHEEVSEIFTFDRKFFNVHQLSSLTNGTVDSSSVNYPSELLKDLDLADVMTMIKPMQSPIVSSEELPDIVKKLSAATVKQETVDSSDLDIGGLRLLLNSMKRNSGWGSALLSDFKKTLLSDEQLNKGNEYIQNILTSLNVLIQYVGLVFKSLEKKFNETIDSYIVLQTNTMADKWKSEYKKLEQVSFGYTNKKTSQPQSLKLLDLVNRKDLEEMSKSAKQLNNLITQKLIDIRAKIESNIIAQKQSLSKEYDLYKIQFMRNDDSKNRDKSIEQCKKKFAELESNVAHLIQTNKELPAFEDLISTTSQNSTKLSESSITNIKALVKLYDTQANDLVPKITEMSNELYESQSKRLSLRRQLQQKMVTTTLVTITKIQWNIMKANATLDNDIAKDLSVLKECELQLSIVSDLPLIFGVWSIANLNNLKYAVSMSRLLHKTNEIFEMLKFMEINNRTKWLNKFLVANGGDEKLSFLKLDEDSKTRFINEHLLDLKLVSSQTITTSKSALHDRQNSLIQQQPQQQQQQPQSQHQHHTNYNYLPPLNKFIQNINGLRNRSSTQVNIPEIVSTPQAIISPAAEEDKVELHSPEELFFLNISDNITLKDVVKYINTLKSASIDSNIIRQLENFAKEFGESILEGTKKIVDEDGEEVVMKGSNVFELGKFDSSDPSFIKLYKKFIKSFEIDGLTITVAIGDSDASSNASQNSENLIKGYERRIKNLENLLHQQSFKQFNDQWSHQTNRQSISNEADASKEPKAIEGESTTNGVLFNEKMGLGRKAVDLPPSHLGEKINKLTEENTKLMKEIEALKTKPMVDQLNEFESKVKSSGLEIELLNKTNDEKDKKIKKLEEQLKALTASNIELRDSNKKLNSQCVELRTMNSDLLENMAQKEVDFSKDSKANQEEINDLKLKVEELQEDESTIVEQNKSLTERVAHKDALLLDSFDLLQSLYYKLNRLSQAIFNDLTCYCLMIESIGLLLVREDSHDQPGTLNVKRVKGLRKKKLIKHQQLQKSKLLSSSIAEAGAHPHSPAEHHATLDVDEVPMDQISLKVVSSDVVSEAQSRLHWVDPDKLFKSNEVEDSKIVEVKEDENSEIGDGGIKTEGAPLCEESVIEKRMDLLIKACKGSDLDSAFEEFMKYSQVDTQLLVDKVYRRFNDVETLARKLQKEKGQQKIEIKSLSGAITDRIAIKNFKVGDLVLFLRTLMPGMLPTGGPGDPDEDDGQPWAVFTIGGPNYYLNNSRIDRVTKKKNDNYIKLKNRDWLVGRIMNIETRYITEDNFDDPVENPLRLTKGITWHFVEAKEEKFGVDQASAVPN</sequence>
<dbReference type="PANTHER" id="PTHR13222:SF1">
    <property type="entry name" value="RB1-INDUCIBLE COILED-COIL PROTEIN 1"/>
    <property type="match status" value="1"/>
</dbReference>
<keyword evidence="5" id="KW-0926">Vacuole</keyword>
<dbReference type="EMBL" id="BSXU01000361">
    <property type="protein sequence ID" value="GMG20404.1"/>
    <property type="molecule type" value="Genomic_DNA"/>
</dbReference>
<comment type="similarity">
    <text evidence="1 5">Belongs to the ATG11 family.</text>
</comment>
<dbReference type="GO" id="GO:0000045">
    <property type="term" value="P:autophagosome assembly"/>
    <property type="evidence" value="ECO:0007669"/>
    <property type="project" value="UniProtKB-UniRule"/>
</dbReference>
<feature type="coiled-coil region" evidence="6">
    <location>
        <begin position="880"/>
        <end position="1021"/>
    </location>
</feature>
<dbReference type="GO" id="GO:0000422">
    <property type="term" value="P:autophagy of mitochondrion"/>
    <property type="evidence" value="ECO:0007669"/>
    <property type="project" value="TreeGrafter"/>
</dbReference>
<evidence type="ECO:0000259" key="8">
    <source>
        <dbReference type="Pfam" id="PF10377"/>
    </source>
</evidence>
<evidence type="ECO:0000256" key="5">
    <source>
        <dbReference type="RuleBase" id="RU367075"/>
    </source>
</evidence>
<evidence type="ECO:0000256" key="7">
    <source>
        <dbReference type="SAM" id="MobiDB-lite"/>
    </source>
</evidence>
<accession>A0A9W6YST0</accession>
<dbReference type="Proteomes" id="UP001165063">
    <property type="component" value="Unassembled WGS sequence"/>
</dbReference>
<dbReference type="GO" id="GO:0034045">
    <property type="term" value="C:phagophore assembly site membrane"/>
    <property type="evidence" value="ECO:0007669"/>
    <property type="project" value="UniProtKB-SubCell"/>
</dbReference>
<organism evidence="9 10">
    <name type="scientific">Ambrosiozyma monospora</name>
    <name type="common">Yeast</name>
    <name type="synonym">Endomycopsis monosporus</name>
    <dbReference type="NCBI Taxonomy" id="43982"/>
    <lineage>
        <taxon>Eukaryota</taxon>
        <taxon>Fungi</taxon>
        <taxon>Dikarya</taxon>
        <taxon>Ascomycota</taxon>
        <taxon>Saccharomycotina</taxon>
        <taxon>Pichiomycetes</taxon>
        <taxon>Pichiales</taxon>
        <taxon>Pichiaceae</taxon>
        <taxon>Ambrosiozyma</taxon>
    </lineage>
</organism>
<evidence type="ECO:0000313" key="9">
    <source>
        <dbReference type="EMBL" id="GMG20404.1"/>
    </source>
</evidence>
<dbReference type="OrthoDB" id="447953at2759"/>
<dbReference type="GO" id="GO:0015031">
    <property type="term" value="P:protein transport"/>
    <property type="evidence" value="ECO:0007669"/>
    <property type="project" value="UniProtKB-KW"/>
</dbReference>
<comment type="caution">
    <text evidence="9">The sequence shown here is derived from an EMBL/GenBank/DDBJ whole genome shotgun (WGS) entry which is preliminary data.</text>
</comment>
<comment type="subcellular location">
    <subcellularLocation>
        <location evidence="5">Preautophagosomal structure membrane</location>
        <topology evidence="5">Peripheral membrane protein</topology>
    </subcellularLocation>
    <subcellularLocation>
        <location evidence="5">Vacuole membrane</location>
        <topology evidence="5">Peripheral membrane protein</topology>
    </subcellularLocation>
    <text evidence="5">During pexophagy, accumulates in the vacuolar membrane region, where the peroxisomes contact the vacuole.</text>
</comment>
<comment type="function">
    <text evidence="5">Involved in cytoplasm to vacuole transport (Cvt), pexophagy, mitophagy and nucleophagy. Recruits mitochondria for their selective degradation via autophagy (mitophagy) during starvation. Works as scaffold proteins that recruit ATG proteins to the pre-autophagosome (PAS), the site of vesicle/autophagosome formation. Required for the Cvt vesicles completion.</text>
</comment>
<dbReference type="PANTHER" id="PTHR13222">
    <property type="entry name" value="RB1-INDUCIBLE COILED-COIL"/>
    <property type="match status" value="1"/>
</dbReference>
<dbReference type="GO" id="GO:0034517">
    <property type="term" value="P:ribophagy"/>
    <property type="evidence" value="ECO:0007669"/>
    <property type="project" value="TreeGrafter"/>
</dbReference>